<dbReference type="GeneID" id="108824525"/>
<dbReference type="Pfam" id="PF00564">
    <property type="entry name" value="PB1"/>
    <property type="match status" value="1"/>
</dbReference>
<keyword evidence="3" id="KW-1185">Reference proteome</keyword>
<dbReference type="InterPro" id="IPR053198">
    <property type="entry name" value="Gynoecium_Dev_Regulator"/>
</dbReference>
<evidence type="ECO:0000313" key="3">
    <source>
        <dbReference type="Proteomes" id="UP000504610"/>
    </source>
</evidence>
<sequence length="118" mass="13212">MRERKVMSLRCQLPKDDLEALVTVSSDEDLSNLMEEYDLATTTTAFKIRVFLSSPLSTTSSSSSDSSTSRSCSPSSPSTVNPKTCPVCAERSHQHRNTNKGCYVRRCPSHDQFYLIRN</sequence>
<evidence type="ECO:0000259" key="2">
    <source>
        <dbReference type="Pfam" id="PF00564"/>
    </source>
</evidence>
<evidence type="ECO:0000256" key="1">
    <source>
        <dbReference type="SAM" id="MobiDB-lite"/>
    </source>
</evidence>
<accession>A0A9W3CFG7</accession>
<evidence type="ECO:0000313" key="4">
    <source>
        <dbReference type="RefSeq" id="XP_056850252.1"/>
    </source>
</evidence>
<feature type="region of interest" description="Disordered" evidence="1">
    <location>
        <begin position="56"/>
        <end position="85"/>
    </location>
</feature>
<dbReference type="InterPro" id="IPR000270">
    <property type="entry name" value="PB1_dom"/>
</dbReference>
<proteinExistence type="predicted"/>
<dbReference type="SUPFAM" id="SSF54277">
    <property type="entry name" value="CAD &amp; PB1 domains"/>
    <property type="match status" value="1"/>
</dbReference>
<dbReference type="KEGG" id="rsz:108824525"/>
<organism evidence="3 4">
    <name type="scientific">Raphanus sativus</name>
    <name type="common">Radish</name>
    <name type="synonym">Raphanus raphanistrum var. sativus</name>
    <dbReference type="NCBI Taxonomy" id="3726"/>
    <lineage>
        <taxon>Eukaryota</taxon>
        <taxon>Viridiplantae</taxon>
        <taxon>Streptophyta</taxon>
        <taxon>Embryophyta</taxon>
        <taxon>Tracheophyta</taxon>
        <taxon>Spermatophyta</taxon>
        <taxon>Magnoliopsida</taxon>
        <taxon>eudicotyledons</taxon>
        <taxon>Gunneridae</taxon>
        <taxon>Pentapetalae</taxon>
        <taxon>rosids</taxon>
        <taxon>malvids</taxon>
        <taxon>Brassicales</taxon>
        <taxon>Brassicaceae</taxon>
        <taxon>Brassiceae</taxon>
        <taxon>Raphanus</taxon>
    </lineage>
</organism>
<reference evidence="3" key="1">
    <citation type="journal article" date="2019" name="Database">
        <title>The radish genome database (RadishGD): an integrated information resource for radish genomics.</title>
        <authorList>
            <person name="Yu H.J."/>
            <person name="Baek S."/>
            <person name="Lee Y.J."/>
            <person name="Cho A."/>
            <person name="Mun J.H."/>
        </authorList>
    </citation>
    <scope>NUCLEOTIDE SEQUENCE [LARGE SCALE GENOMIC DNA]</scope>
    <source>
        <strain evidence="3">cv. WK10039</strain>
    </source>
</reference>
<name>A0A9W3CFG7_RAPSA</name>
<reference evidence="4" key="2">
    <citation type="submission" date="2025-08" db="UniProtKB">
        <authorList>
            <consortium name="RefSeq"/>
        </authorList>
    </citation>
    <scope>IDENTIFICATION</scope>
    <source>
        <tissue evidence="4">Leaf</tissue>
    </source>
</reference>
<dbReference type="OrthoDB" id="1914296at2759"/>
<feature type="domain" description="PB1" evidence="2">
    <location>
        <begin position="8"/>
        <end position="42"/>
    </location>
</feature>
<dbReference type="PANTHER" id="PTHR31066">
    <property type="entry name" value="OS05G0427100 PROTEIN-RELATED"/>
    <property type="match status" value="1"/>
</dbReference>
<dbReference type="PANTHER" id="PTHR31066:SF102">
    <property type="entry name" value="PB1 DOMAIN-CONTAINING PROTEIN"/>
    <property type="match status" value="1"/>
</dbReference>
<dbReference type="AlphaFoldDB" id="A0A9W3CFG7"/>
<feature type="compositionally biased region" description="Low complexity" evidence="1">
    <location>
        <begin position="56"/>
        <end position="79"/>
    </location>
</feature>
<dbReference type="Proteomes" id="UP000504610">
    <property type="component" value="Chromosome 9"/>
</dbReference>
<gene>
    <name evidence="4" type="primary">LOC108824525</name>
</gene>
<protein>
    <submittedName>
        <fullName evidence="4">Uncharacterized protein LOC108824525</fullName>
    </submittedName>
</protein>
<dbReference type="RefSeq" id="XP_056850252.1">
    <property type="nucleotide sequence ID" value="XM_056994272.1"/>
</dbReference>